<feature type="non-terminal residue" evidence="1">
    <location>
        <position position="1"/>
    </location>
</feature>
<sequence>GIGKSAIDIGDILPLYFGLWTNSDMKSNKEIIQLYLNSDWKKL</sequence>
<comment type="caution">
    <text evidence="1">The sequence shown here is derived from an EMBL/GenBank/DDBJ whole genome shotgun (WGS) entry which is preliminary data.</text>
</comment>
<dbReference type="AlphaFoldDB" id="X1CMT8"/>
<evidence type="ECO:0000313" key="1">
    <source>
        <dbReference type="EMBL" id="GAH09766.1"/>
    </source>
</evidence>
<dbReference type="EMBL" id="BART01036318">
    <property type="protein sequence ID" value="GAH09766.1"/>
    <property type="molecule type" value="Genomic_DNA"/>
</dbReference>
<accession>X1CMT8</accession>
<gene>
    <name evidence="1" type="ORF">S01H4_61301</name>
</gene>
<protein>
    <submittedName>
        <fullName evidence="1">Uncharacterized protein</fullName>
    </submittedName>
</protein>
<reference evidence="1" key="1">
    <citation type="journal article" date="2014" name="Front. Microbiol.">
        <title>High frequency of phylogenetically diverse reductive dehalogenase-homologous genes in deep subseafloor sedimentary metagenomes.</title>
        <authorList>
            <person name="Kawai M."/>
            <person name="Futagami T."/>
            <person name="Toyoda A."/>
            <person name="Takaki Y."/>
            <person name="Nishi S."/>
            <person name="Hori S."/>
            <person name="Arai W."/>
            <person name="Tsubouchi T."/>
            <person name="Morono Y."/>
            <person name="Uchiyama I."/>
            <person name="Ito T."/>
            <person name="Fujiyama A."/>
            <person name="Inagaki F."/>
            <person name="Takami H."/>
        </authorList>
    </citation>
    <scope>NUCLEOTIDE SEQUENCE</scope>
    <source>
        <strain evidence="1">Expedition CK06-06</strain>
    </source>
</reference>
<organism evidence="1">
    <name type="scientific">marine sediment metagenome</name>
    <dbReference type="NCBI Taxonomy" id="412755"/>
    <lineage>
        <taxon>unclassified sequences</taxon>
        <taxon>metagenomes</taxon>
        <taxon>ecological metagenomes</taxon>
    </lineage>
</organism>
<name>X1CMT8_9ZZZZ</name>
<proteinExistence type="predicted"/>